<dbReference type="EMBL" id="BAAAKJ010000020">
    <property type="protein sequence ID" value="GAA1383726.1"/>
    <property type="molecule type" value="Genomic_DNA"/>
</dbReference>
<proteinExistence type="predicted"/>
<gene>
    <name evidence="2" type="ORF">GCM10009639_04350</name>
</gene>
<keyword evidence="3" id="KW-1185">Reference proteome</keyword>
<sequence length="165" mass="18107">MTQRHDSTAEPPPGPGEPAVPLEFAAFCELHRPRYLSYARVWLPDPDRAAGAVQQAFAEIAVQWRELLGSSNPTAHAWQILRDTVGYHTRQSGPPSGRPETQDRPEAQDRPNAQDRPGRPADDDLAILHYVVGLAAPEIADVIGTDTASVAGRLRRTMLREASGW</sequence>
<feature type="region of interest" description="Disordered" evidence="1">
    <location>
        <begin position="85"/>
        <end position="121"/>
    </location>
</feature>
<feature type="region of interest" description="Disordered" evidence="1">
    <location>
        <begin position="1"/>
        <end position="20"/>
    </location>
</feature>
<evidence type="ECO:0000256" key="1">
    <source>
        <dbReference type="SAM" id="MobiDB-lite"/>
    </source>
</evidence>
<evidence type="ECO:0000313" key="3">
    <source>
        <dbReference type="Proteomes" id="UP001499863"/>
    </source>
</evidence>
<dbReference type="Gene3D" id="1.10.1740.10">
    <property type="match status" value="1"/>
</dbReference>
<protein>
    <submittedName>
        <fullName evidence="2">Uncharacterized protein</fullName>
    </submittedName>
</protein>
<organism evidence="2 3">
    <name type="scientific">Kitasatospora putterlickiae</name>
    <dbReference type="NCBI Taxonomy" id="221725"/>
    <lineage>
        <taxon>Bacteria</taxon>
        <taxon>Bacillati</taxon>
        <taxon>Actinomycetota</taxon>
        <taxon>Actinomycetes</taxon>
        <taxon>Kitasatosporales</taxon>
        <taxon>Streptomycetaceae</taxon>
        <taxon>Kitasatospora</taxon>
    </lineage>
</organism>
<reference evidence="2 3" key="1">
    <citation type="journal article" date="2019" name="Int. J. Syst. Evol. Microbiol.">
        <title>The Global Catalogue of Microorganisms (GCM) 10K type strain sequencing project: providing services to taxonomists for standard genome sequencing and annotation.</title>
        <authorList>
            <consortium name="The Broad Institute Genomics Platform"/>
            <consortium name="The Broad Institute Genome Sequencing Center for Infectious Disease"/>
            <person name="Wu L."/>
            <person name="Ma J."/>
        </authorList>
    </citation>
    <scope>NUCLEOTIDE SEQUENCE [LARGE SCALE GENOMIC DNA]</scope>
    <source>
        <strain evidence="2 3">JCM 12393</strain>
    </source>
</reference>
<name>A0ABN1XK11_9ACTN</name>
<dbReference type="SUPFAM" id="SSF88946">
    <property type="entry name" value="Sigma2 domain of RNA polymerase sigma factors"/>
    <property type="match status" value="1"/>
</dbReference>
<dbReference type="RefSeq" id="WP_344324714.1">
    <property type="nucleotide sequence ID" value="NZ_BAAAKJ010000020.1"/>
</dbReference>
<dbReference type="Proteomes" id="UP001499863">
    <property type="component" value="Unassembled WGS sequence"/>
</dbReference>
<dbReference type="InterPro" id="IPR013325">
    <property type="entry name" value="RNA_pol_sigma_r2"/>
</dbReference>
<accession>A0ABN1XK11</accession>
<evidence type="ECO:0000313" key="2">
    <source>
        <dbReference type="EMBL" id="GAA1383726.1"/>
    </source>
</evidence>
<comment type="caution">
    <text evidence="2">The sequence shown here is derived from an EMBL/GenBank/DDBJ whole genome shotgun (WGS) entry which is preliminary data.</text>
</comment>
<feature type="compositionally biased region" description="Basic and acidic residues" evidence="1">
    <location>
        <begin position="100"/>
        <end position="121"/>
    </location>
</feature>